<dbReference type="EC" id="2.7.11.1" evidence="4"/>
<name>A0A7R9M4L3_9ACAR</name>
<evidence type="ECO:0000259" key="16">
    <source>
        <dbReference type="PROSITE" id="PS50011"/>
    </source>
</evidence>
<dbReference type="PROSITE" id="PS50106">
    <property type="entry name" value="PDZ"/>
    <property type="match status" value="1"/>
</dbReference>
<feature type="compositionally biased region" description="Basic and acidic residues" evidence="15">
    <location>
        <begin position="489"/>
        <end position="503"/>
    </location>
</feature>
<feature type="compositionally biased region" description="Low complexity" evidence="15">
    <location>
        <begin position="1108"/>
        <end position="1121"/>
    </location>
</feature>
<evidence type="ECO:0000256" key="6">
    <source>
        <dbReference type="ARBA" id="ARBA00022527"/>
    </source>
</evidence>
<dbReference type="EMBL" id="OC920053">
    <property type="protein sequence ID" value="CAD7652164.1"/>
    <property type="molecule type" value="Genomic_DNA"/>
</dbReference>
<feature type="compositionally biased region" description="Polar residues" evidence="15">
    <location>
        <begin position="1012"/>
        <end position="1023"/>
    </location>
</feature>
<feature type="domain" description="PDZ" evidence="17">
    <location>
        <begin position="1140"/>
        <end position="1228"/>
    </location>
</feature>
<dbReference type="FunFam" id="3.30.200.20:FF:000012">
    <property type="entry name" value="microtubule-associated serine/threonine-protein kinase 2 isoform X1"/>
    <property type="match status" value="1"/>
</dbReference>
<dbReference type="InterPro" id="IPR036034">
    <property type="entry name" value="PDZ_sf"/>
</dbReference>
<keyword evidence="12" id="KW-0460">Magnesium</keyword>
<dbReference type="Gene3D" id="2.30.42.10">
    <property type="match status" value="1"/>
</dbReference>
<feature type="region of interest" description="Disordered" evidence="15">
    <location>
        <begin position="43"/>
        <end position="76"/>
    </location>
</feature>
<dbReference type="GO" id="GO:0000287">
    <property type="term" value="F:magnesium ion binding"/>
    <property type="evidence" value="ECO:0007669"/>
    <property type="project" value="InterPro"/>
</dbReference>
<proteinExistence type="inferred from homology"/>
<dbReference type="InterPro" id="IPR050236">
    <property type="entry name" value="Ser_Thr_kinase_AGC"/>
</dbReference>
<evidence type="ECO:0000256" key="14">
    <source>
        <dbReference type="ARBA" id="ARBA00048679"/>
    </source>
</evidence>
<dbReference type="Pfam" id="PF08926">
    <property type="entry name" value="DUF1908"/>
    <property type="match status" value="1"/>
</dbReference>
<comment type="catalytic activity">
    <reaction evidence="14">
        <text>L-seryl-[protein] + ATP = O-phospho-L-seryl-[protein] + ADP + H(+)</text>
        <dbReference type="Rhea" id="RHEA:17989"/>
        <dbReference type="Rhea" id="RHEA-COMP:9863"/>
        <dbReference type="Rhea" id="RHEA-COMP:11604"/>
        <dbReference type="ChEBI" id="CHEBI:15378"/>
        <dbReference type="ChEBI" id="CHEBI:29999"/>
        <dbReference type="ChEBI" id="CHEBI:30616"/>
        <dbReference type="ChEBI" id="CHEBI:83421"/>
        <dbReference type="ChEBI" id="CHEBI:456216"/>
        <dbReference type="EC" id="2.7.11.1"/>
    </reaction>
</comment>
<dbReference type="Gene3D" id="1.20.1480.20">
    <property type="entry name" value="MAST3 pre-PK domain-like"/>
    <property type="match status" value="1"/>
</dbReference>
<comment type="subcellular location">
    <subcellularLocation>
        <location evidence="2">Cytoplasm</location>
    </subcellularLocation>
</comment>
<dbReference type="OrthoDB" id="10070999at2759"/>
<keyword evidence="11" id="KW-0067">ATP-binding</keyword>
<evidence type="ECO:0000256" key="15">
    <source>
        <dbReference type="SAM" id="MobiDB-lite"/>
    </source>
</evidence>
<dbReference type="PROSITE" id="PS50011">
    <property type="entry name" value="PROTEIN_KINASE_DOM"/>
    <property type="match status" value="1"/>
</dbReference>
<dbReference type="Proteomes" id="UP000728032">
    <property type="component" value="Unassembled WGS sequence"/>
</dbReference>
<organism evidence="19">
    <name type="scientific">Oppiella nova</name>
    <dbReference type="NCBI Taxonomy" id="334625"/>
    <lineage>
        <taxon>Eukaryota</taxon>
        <taxon>Metazoa</taxon>
        <taxon>Ecdysozoa</taxon>
        <taxon>Arthropoda</taxon>
        <taxon>Chelicerata</taxon>
        <taxon>Arachnida</taxon>
        <taxon>Acari</taxon>
        <taxon>Acariformes</taxon>
        <taxon>Sarcoptiformes</taxon>
        <taxon>Oribatida</taxon>
        <taxon>Brachypylina</taxon>
        <taxon>Oppioidea</taxon>
        <taxon>Oppiidae</taxon>
        <taxon>Oppiella</taxon>
    </lineage>
</organism>
<dbReference type="EMBL" id="CAJPVJ010005228">
    <property type="protein sequence ID" value="CAG2169351.1"/>
    <property type="molecule type" value="Genomic_DNA"/>
</dbReference>
<dbReference type="InterPro" id="IPR023142">
    <property type="entry name" value="MAST_pre-PK_dom_sf"/>
</dbReference>
<dbReference type="Gene3D" id="1.10.510.10">
    <property type="entry name" value="Transferase(Phosphotransferase) domain 1"/>
    <property type="match status" value="2"/>
</dbReference>
<dbReference type="InterPro" id="IPR037711">
    <property type="entry name" value="MAST"/>
</dbReference>
<dbReference type="InterPro" id="IPR000719">
    <property type="entry name" value="Prot_kinase_dom"/>
</dbReference>
<dbReference type="PANTHER" id="PTHR24356">
    <property type="entry name" value="SERINE/THREONINE-PROTEIN KINASE"/>
    <property type="match status" value="1"/>
</dbReference>
<feature type="domain" description="Protein kinase" evidence="16">
    <location>
        <begin position="513"/>
        <end position="814"/>
    </location>
</feature>
<gene>
    <name evidence="19" type="ORF">ONB1V03_LOCUS8829</name>
</gene>
<dbReference type="Pfam" id="PF17820">
    <property type="entry name" value="PDZ_6"/>
    <property type="match status" value="1"/>
</dbReference>
<dbReference type="GO" id="GO:0005737">
    <property type="term" value="C:cytoplasm"/>
    <property type="evidence" value="ECO:0007669"/>
    <property type="project" value="UniProtKB-SubCell"/>
</dbReference>
<dbReference type="InterPro" id="IPR001478">
    <property type="entry name" value="PDZ"/>
</dbReference>
<feature type="compositionally biased region" description="Basic residues" evidence="15">
    <location>
        <begin position="1255"/>
        <end position="1266"/>
    </location>
</feature>
<evidence type="ECO:0000256" key="3">
    <source>
        <dbReference type="ARBA" id="ARBA00009903"/>
    </source>
</evidence>
<dbReference type="GO" id="GO:0005524">
    <property type="term" value="F:ATP binding"/>
    <property type="evidence" value="ECO:0007669"/>
    <property type="project" value="UniProtKB-KW"/>
</dbReference>
<comment type="similarity">
    <text evidence="3">Belongs to the protein kinase superfamily. AGC Ser/Thr protein kinase family.</text>
</comment>
<sequence>MDEDLCGKDPNATHPHAYGSPQADTTSHSAHHISHTVMETCDESSHGQSCHSSHPLHRYRSRTSFGRQLSNTEISRRRRDSLSALNYQNLSSSGSIINVVSGGGGGETSNLVRFRSSLMGQSAPSLSPSMKETNNTRKAHRCATRKSLIPNTSPTLPRSPLPQSSPLESPRNMSPSTHFVFAATKKIEGRRWSVASLPSSGYGTNTPNSSNSQCSSQEKLHQLCHLSHEDSSHTTGGAHVGHHTHHCCHHLNHNLLQHTHHHKILNLEAAQHFSSNDSNQGYDDEVRCLSPMIRPRSRSLSSPVRSPSADSERVLMNNLYKERFPKATQQMEEKLSKFISDQLNVDDIECWAASDAVFRFAHHQVIELAKDCLQKSQDKLITSHYFFEISENLEKLLVECREKSPTAANLLCSLIKKLLIIVSRPARLLECLEFDPEEFYRLLEAAEGQAKSTQGIKVSVPQYIISKLGLNRDPLADISPDLENLDIKDNNELDSKSDGKSEVLTKPPSEEDYETIKLISNGAYGAVHLVRHLESRQRFAMKKINKQNLLLRNQVEQVFAERDIMSFTDNPFVVSMFCSFETKRYLCLVMEYVEGGDCATLLKNMGPFPLDLSRLYFAETVLAVEYLHSFGIVHRDLKPDNLLITALGHIKLTDFGLSKMGLMNLATSLSEGYLDRETKQFTDKQVFGTPEYLAPEVILRQGYGRTVDWWSLGVILYELRPSKVILRQGYGRTVDWWSLGVILYEFLIGCVPFFGETPDELFAHVINDEIEWPDDHDWPLSDDSKDIISQLLQHNPIDRLGAGGAHEVKEHSFFDDINWEALLRQKAEFVPQLDGDDDTSYFDTRADRYNHDCVDSEDLEDTDDSSLFGSFSSYSPRYRKVYSRIEKELEQENRLRLSSSSSSLKEETIICPKSRTSSTKSDSAISRSLSVTEDQLMISEPPHHRSLDSRGGGACNPNVCKPMAQSTPDSRDSSQTESDDISPQIYRKRKPLSITKDSLPKFSFSVDDTSTLYEGSNSPTQISIKELPPLEPLDESISSSDEKSSSSRRLSDGPYGSGLPVSAKITIPSVSPLRQPPMRSRAVIKSASASGLSLIISSDDSSVARMGSLAATSSGGSTTSSRDTSPNREMNSLASQLKPPIILRKGPRGFGFTLKAIRVYYGDSDYFIVNHLVLAVDSKSPAFEAGLRPGDLITHINGESITGLLHPQVLQLVLSGGDKVNIRTTPLENTSIKSGGRKRNPHQSKMAPRRPVNNNKHHKNVKSNHVKRSDSDKRRRSSLFRRLSSKRASVEMNQLVINTSGSSTQLPPITPPPVSSQQITPSRSYQSLHRTLANVSLDNVITSSGSTSSSVTTPAYRLTTCSHSSDSSNTTGNSSVDSSPNSSTPNSPASTARPSSLHGLKHKLIQTFRSPRRKSCGHIPLSPLARAQAPTVNTLQATSPTSRSPSPLAFPVHHQIGSSQTTQTFVIQKNSSGVKLVANNLLTPSDIRANSSDGTPLIRSTSPEALNANKLSDNNSSFALKLKRESLTSSPLALSSCPPSTSLSKLALESTKKQSNNSPKGSKKLMEKSCDASIGGNKTSKISSTSDTKQSDLISTSSSSCC</sequence>
<feature type="region of interest" description="Disordered" evidence="15">
    <location>
        <begin position="1012"/>
        <end position="1061"/>
    </location>
</feature>
<dbReference type="CDD" id="cd05609">
    <property type="entry name" value="STKc_MAST"/>
    <property type="match status" value="1"/>
</dbReference>
<feature type="compositionally biased region" description="Basic and acidic residues" evidence="15">
    <location>
        <begin position="1040"/>
        <end position="1051"/>
    </location>
</feature>
<comment type="cofactor">
    <cofactor evidence="1">
        <name>Mg(2+)</name>
        <dbReference type="ChEBI" id="CHEBI:18420"/>
    </cofactor>
</comment>
<comment type="catalytic activity">
    <reaction evidence="13">
        <text>L-threonyl-[protein] + ATP = O-phospho-L-threonyl-[protein] + ADP + H(+)</text>
        <dbReference type="Rhea" id="RHEA:46608"/>
        <dbReference type="Rhea" id="RHEA-COMP:11060"/>
        <dbReference type="Rhea" id="RHEA-COMP:11605"/>
        <dbReference type="ChEBI" id="CHEBI:15378"/>
        <dbReference type="ChEBI" id="CHEBI:30013"/>
        <dbReference type="ChEBI" id="CHEBI:30616"/>
        <dbReference type="ChEBI" id="CHEBI:61977"/>
        <dbReference type="ChEBI" id="CHEBI:456216"/>
        <dbReference type="EC" id="2.7.11.1"/>
    </reaction>
</comment>
<feature type="region of interest" description="Disordered" evidence="15">
    <location>
        <begin position="489"/>
        <end position="509"/>
    </location>
</feature>
<evidence type="ECO:0000313" key="19">
    <source>
        <dbReference type="EMBL" id="CAD7652164.1"/>
    </source>
</evidence>
<feature type="region of interest" description="Disordered" evidence="15">
    <location>
        <begin position="1547"/>
        <end position="1602"/>
    </location>
</feature>
<evidence type="ECO:0000256" key="8">
    <source>
        <dbReference type="ARBA" id="ARBA00022679"/>
    </source>
</evidence>
<evidence type="ECO:0000256" key="9">
    <source>
        <dbReference type="ARBA" id="ARBA00022741"/>
    </source>
</evidence>
<feature type="region of interest" description="Disordered" evidence="15">
    <location>
        <begin position="908"/>
        <end position="989"/>
    </location>
</feature>
<feature type="region of interest" description="Disordered" evidence="15">
    <location>
        <begin position="120"/>
        <end position="175"/>
    </location>
</feature>
<dbReference type="SMART" id="SM00228">
    <property type="entry name" value="PDZ"/>
    <property type="match status" value="1"/>
</dbReference>
<dbReference type="FunFam" id="1.20.1480.20:FF:000001">
    <property type="entry name" value="microtubule-associated serine/threonine-protein kinase 4 isoform X1"/>
    <property type="match status" value="1"/>
</dbReference>
<dbReference type="PANTHER" id="PTHR24356:SF414">
    <property type="entry name" value="NON-SPECIFIC SERINE_THREONINE PROTEIN KINASE"/>
    <property type="match status" value="1"/>
</dbReference>
<feature type="region of interest" description="Disordered" evidence="15">
    <location>
        <begin position="1299"/>
        <end position="1325"/>
    </location>
</feature>
<accession>A0A7R9M4L3</accession>
<dbReference type="InterPro" id="IPR015022">
    <property type="entry name" value="MAST_pre-PK_dom"/>
</dbReference>
<dbReference type="GO" id="GO:0004674">
    <property type="term" value="F:protein serine/threonine kinase activity"/>
    <property type="evidence" value="ECO:0007669"/>
    <property type="project" value="UniProtKB-KW"/>
</dbReference>
<protein>
    <recommendedName>
        <fullName evidence="4">non-specific serine/threonine protein kinase</fullName>
        <ecNumber evidence="4">2.7.11.1</ecNumber>
    </recommendedName>
</protein>
<keyword evidence="7" id="KW-0597">Phosphoprotein</keyword>
<feature type="compositionally biased region" description="Low complexity" evidence="15">
    <location>
        <begin position="1361"/>
        <end position="1396"/>
    </location>
</feature>
<feature type="domain" description="AGC-kinase C-terminal" evidence="18">
    <location>
        <begin position="815"/>
        <end position="883"/>
    </location>
</feature>
<dbReference type="InterPro" id="IPR008271">
    <property type="entry name" value="Ser/Thr_kinase_AS"/>
</dbReference>
<feature type="region of interest" description="Disordered" evidence="15">
    <location>
        <begin position="1225"/>
        <end position="1286"/>
    </location>
</feature>
<dbReference type="InterPro" id="IPR041489">
    <property type="entry name" value="PDZ_6"/>
</dbReference>
<keyword evidence="9" id="KW-0547">Nucleotide-binding</keyword>
<evidence type="ECO:0000256" key="13">
    <source>
        <dbReference type="ARBA" id="ARBA00047899"/>
    </source>
</evidence>
<feature type="region of interest" description="Disordered" evidence="15">
    <location>
        <begin position="1361"/>
        <end position="1399"/>
    </location>
</feature>
<dbReference type="CDD" id="cd06705">
    <property type="entry name" value="PDZ_MAST"/>
    <property type="match status" value="1"/>
</dbReference>
<dbReference type="SUPFAM" id="SSF50156">
    <property type="entry name" value="PDZ domain-like"/>
    <property type="match status" value="1"/>
</dbReference>
<dbReference type="SMART" id="SM00133">
    <property type="entry name" value="S_TK_X"/>
    <property type="match status" value="1"/>
</dbReference>
<evidence type="ECO:0000259" key="18">
    <source>
        <dbReference type="PROSITE" id="PS51285"/>
    </source>
</evidence>
<evidence type="ECO:0000259" key="17">
    <source>
        <dbReference type="PROSITE" id="PS50106"/>
    </source>
</evidence>
<dbReference type="FunFam" id="1.10.510.10:FF:000446">
    <property type="entry name" value="Microtubule associated serine/threonine kinase 2"/>
    <property type="match status" value="1"/>
</dbReference>
<evidence type="ECO:0000256" key="11">
    <source>
        <dbReference type="ARBA" id="ARBA00022840"/>
    </source>
</evidence>
<keyword evidence="8" id="KW-0808">Transferase</keyword>
<feature type="compositionally biased region" description="Polar residues" evidence="15">
    <location>
        <begin position="1315"/>
        <end position="1325"/>
    </location>
</feature>
<dbReference type="SUPFAM" id="SSF140482">
    <property type="entry name" value="MAST3 pre-PK domain-like"/>
    <property type="match status" value="1"/>
</dbReference>
<feature type="compositionally biased region" description="Polar residues" evidence="15">
    <location>
        <begin position="914"/>
        <end position="933"/>
    </location>
</feature>
<evidence type="ECO:0000256" key="1">
    <source>
        <dbReference type="ARBA" id="ARBA00001946"/>
    </source>
</evidence>
<evidence type="ECO:0000256" key="5">
    <source>
        <dbReference type="ARBA" id="ARBA00022490"/>
    </source>
</evidence>
<keyword evidence="20" id="KW-1185">Reference proteome</keyword>
<feature type="region of interest" description="Disordered" evidence="15">
    <location>
        <begin position="1"/>
        <end position="31"/>
    </location>
</feature>
<keyword evidence="6" id="KW-0723">Serine/threonine-protein kinase</keyword>
<evidence type="ECO:0000256" key="7">
    <source>
        <dbReference type="ARBA" id="ARBA00022553"/>
    </source>
</evidence>
<evidence type="ECO:0000256" key="10">
    <source>
        <dbReference type="ARBA" id="ARBA00022777"/>
    </source>
</evidence>
<feature type="compositionally biased region" description="Basic residues" evidence="15">
    <location>
        <begin position="1274"/>
        <end position="1285"/>
    </location>
</feature>
<dbReference type="FunFam" id="2.30.42.10:FF:000008">
    <property type="entry name" value="microtubule-associated serine/threonine-protein kinase 4 isoform X2"/>
    <property type="match status" value="1"/>
</dbReference>
<dbReference type="GO" id="GO:0035556">
    <property type="term" value="P:intracellular signal transduction"/>
    <property type="evidence" value="ECO:0007669"/>
    <property type="project" value="TreeGrafter"/>
</dbReference>
<evidence type="ECO:0000313" key="20">
    <source>
        <dbReference type="Proteomes" id="UP000728032"/>
    </source>
</evidence>
<feature type="compositionally biased region" description="Polar residues" evidence="15">
    <location>
        <begin position="62"/>
        <end position="73"/>
    </location>
</feature>
<reference evidence="19" key="1">
    <citation type="submission" date="2020-11" db="EMBL/GenBank/DDBJ databases">
        <authorList>
            <person name="Tran Van P."/>
        </authorList>
    </citation>
    <scope>NUCLEOTIDE SEQUENCE</scope>
</reference>
<dbReference type="SMART" id="SM00220">
    <property type="entry name" value="S_TKc"/>
    <property type="match status" value="1"/>
</dbReference>
<dbReference type="Pfam" id="PF00069">
    <property type="entry name" value="Pkinase"/>
    <property type="match status" value="1"/>
</dbReference>
<feature type="compositionally biased region" description="Polar residues" evidence="15">
    <location>
        <begin position="1430"/>
        <end position="1445"/>
    </location>
</feature>
<evidence type="ECO:0000256" key="4">
    <source>
        <dbReference type="ARBA" id="ARBA00012513"/>
    </source>
</evidence>
<feature type="compositionally biased region" description="Low complexity" evidence="15">
    <location>
        <begin position="1578"/>
        <end position="1588"/>
    </location>
</feature>
<dbReference type="InterPro" id="IPR000961">
    <property type="entry name" value="AGC-kinase_C"/>
</dbReference>
<evidence type="ECO:0000256" key="12">
    <source>
        <dbReference type="ARBA" id="ARBA00022842"/>
    </source>
</evidence>
<feature type="compositionally biased region" description="Polar residues" evidence="15">
    <location>
        <begin position="1122"/>
        <end position="1133"/>
    </location>
</feature>
<keyword evidence="5" id="KW-0963">Cytoplasm</keyword>
<dbReference type="SUPFAM" id="SSF56112">
    <property type="entry name" value="Protein kinase-like (PK-like)"/>
    <property type="match status" value="2"/>
</dbReference>
<dbReference type="InterPro" id="IPR011009">
    <property type="entry name" value="Kinase-like_dom_sf"/>
</dbReference>
<feature type="region of interest" description="Disordered" evidence="15">
    <location>
        <begin position="1108"/>
        <end position="1133"/>
    </location>
</feature>
<feature type="compositionally biased region" description="Polar residues" evidence="15">
    <location>
        <begin position="120"/>
        <end position="133"/>
    </location>
</feature>
<keyword evidence="10" id="KW-0418">Kinase</keyword>
<evidence type="ECO:0000256" key="2">
    <source>
        <dbReference type="ARBA" id="ARBA00004496"/>
    </source>
</evidence>
<dbReference type="Gene3D" id="3.30.200.20">
    <property type="entry name" value="Phosphorylase Kinase, domain 1"/>
    <property type="match status" value="1"/>
</dbReference>
<feature type="region of interest" description="Disordered" evidence="15">
    <location>
        <begin position="1430"/>
        <end position="1449"/>
    </location>
</feature>
<dbReference type="PROSITE" id="PS00108">
    <property type="entry name" value="PROTEIN_KINASE_ST"/>
    <property type="match status" value="1"/>
</dbReference>
<feature type="compositionally biased region" description="Low complexity" evidence="15">
    <location>
        <begin position="150"/>
        <end position="170"/>
    </location>
</feature>
<dbReference type="PROSITE" id="PS51285">
    <property type="entry name" value="AGC_KINASE_CTER"/>
    <property type="match status" value="1"/>
</dbReference>